<dbReference type="EMBL" id="ML735216">
    <property type="protein sequence ID" value="KAE8395914.1"/>
    <property type="molecule type" value="Genomic_DNA"/>
</dbReference>
<gene>
    <name evidence="1" type="ORF">BDV23DRAFT_177980</name>
</gene>
<dbReference type="Proteomes" id="UP000326877">
    <property type="component" value="Unassembled WGS sequence"/>
</dbReference>
<sequence length="114" mass="12853">MVEANTKITCTCIPMLKYSIQRLIPQFRWNSKGTTGTNGRFQGNSHGLQYFSAKTRRVTRMLSTKPPSDTSILLQSREDELVDGHSCERPSATSGISKTTQVTMSYDRNYGRDL</sequence>
<proteinExistence type="predicted"/>
<accession>A0A5N7CP86</accession>
<reference evidence="1" key="1">
    <citation type="submission" date="2019-04" db="EMBL/GenBank/DDBJ databases">
        <title>Friends and foes A comparative genomics studyof 23 Aspergillus species from section Flavi.</title>
        <authorList>
            <consortium name="DOE Joint Genome Institute"/>
            <person name="Kjaerbolling I."/>
            <person name="Vesth T."/>
            <person name="Frisvad J.C."/>
            <person name="Nybo J.L."/>
            <person name="Theobald S."/>
            <person name="Kildgaard S."/>
            <person name="Isbrandt T."/>
            <person name="Kuo A."/>
            <person name="Sato A."/>
            <person name="Lyhne E.K."/>
            <person name="Kogle M.E."/>
            <person name="Wiebenga A."/>
            <person name="Kun R.S."/>
            <person name="Lubbers R.J."/>
            <person name="Makela M.R."/>
            <person name="Barry K."/>
            <person name="Chovatia M."/>
            <person name="Clum A."/>
            <person name="Daum C."/>
            <person name="Haridas S."/>
            <person name="He G."/>
            <person name="LaButti K."/>
            <person name="Lipzen A."/>
            <person name="Mondo S."/>
            <person name="Riley R."/>
            <person name="Salamov A."/>
            <person name="Simmons B.A."/>
            <person name="Magnuson J.K."/>
            <person name="Henrissat B."/>
            <person name="Mortensen U.H."/>
            <person name="Larsen T.O."/>
            <person name="Devries R.P."/>
            <person name="Grigoriev I.V."/>
            <person name="Machida M."/>
            <person name="Baker S.E."/>
            <person name="Andersen M.R."/>
        </authorList>
    </citation>
    <scope>NUCLEOTIDE SEQUENCE [LARGE SCALE GENOMIC DNA]</scope>
    <source>
        <strain evidence="1">IBT 14317</strain>
    </source>
</reference>
<organism evidence="1">
    <name type="scientific">Petromyces alliaceus</name>
    <name type="common">Aspergillus alliaceus</name>
    <dbReference type="NCBI Taxonomy" id="209559"/>
    <lineage>
        <taxon>Eukaryota</taxon>
        <taxon>Fungi</taxon>
        <taxon>Dikarya</taxon>
        <taxon>Ascomycota</taxon>
        <taxon>Pezizomycotina</taxon>
        <taxon>Eurotiomycetes</taxon>
        <taxon>Eurotiomycetidae</taxon>
        <taxon>Eurotiales</taxon>
        <taxon>Aspergillaceae</taxon>
        <taxon>Aspergillus</taxon>
        <taxon>Aspergillus subgen. Circumdati</taxon>
    </lineage>
</organism>
<name>A0A5N7CP86_PETAA</name>
<protein>
    <submittedName>
        <fullName evidence="1">Uncharacterized protein</fullName>
    </submittedName>
</protein>
<dbReference type="AlphaFoldDB" id="A0A5N7CP86"/>
<evidence type="ECO:0000313" key="1">
    <source>
        <dbReference type="EMBL" id="KAE8395914.1"/>
    </source>
</evidence>